<dbReference type="Gene3D" id="2.120.10.30">
    <property type="entry name" value="TolB, C-terminal domain"/>
    <property type="match status" value="1"/>
</dbReference>
<reference evidence="2" key="1">
    <citation type="submission" date="2021-02" db="EMBL/GenBank/DDBJ databases">
        <authorList>
            <person name="Nowell W R."/>
        </authorList>
    </citation>
    <scope>NUCLEOTIDE SEQUENCE</scope>
</reference>
<protein>
    <submittedName>
        <fullName evidence="2">Uncharacterized protein</fullName>
    </submittedName>
</protein>
<evidence type="ECO:0000256" key="1">
    <source>
        <dbReference type="ARBA" id="ARBA00022737"/>
    </source>
</evidence>
<name>A0A820FUN4_9BILA</name>
<sequence>GTYQLNVKTSKSCPPISCVGGSPKQCPYGYQKRNGCEISPPHSSSIDIHPNTKWMQNGVTVAGGHGKGRGLNQLGSPHGLYVDDDQTIYVADFFNNRIVEWKESAKYGRVVAGGNGAGNGTHQLDCPRDVLVDKETNSLI</sequence>
<keyword evidence="1" id="KW-0677">Repeat</keyword>
<dbReference type="InterPro" id="IPR001258">
    <property type="entry name" value="NHL_repeat"/>
</dbReference>
<organism evidence="2 3">
    <name type="scientific">Adineta steineri</name>
    <dbReference type="NCBI Taxonomy" id="433720"/>
    <lineage>
        <taxon>Eukaryota</taxon>
        <taxon>Metazoa</taxon>
        <taxon>Spiralia</taxon>
        <taxon>Gnathifera</taxon>
        <taxon>Rotifera</taxon>
        <taxon>Eurotatoria</taxon>
        <taxon>Bdelloidea</taxon>
        <taxon>Adinetida</taxon>
        <taxon>Adinetidae</taxon>
        <taxon>Adineta</taxon>
    </lineage>
</organism>
<feature type="non-terminal residue" evidence="2">
    <location>
        <position position="140"/>
    </location>
</feature>
<dbReference type="EMBL" id="CAJOAZ010013605">
    <property type="protein sequence ID" value="CAF4269425.1"/>
    <property type="molecule type" value="Genomic_DNA"/>
</dbReference>
<dbReference type="Proteomes" id="UP000663844">
    <property type="component" value="Unassembled WGS sequence"/>
</dbReference>
<dbReference type="SUPFAM" id="SSF63829">
    <property type="entry name" value="Calcium-dependent phosphotriesterase"/>
    <property type="match status" value="1"/>
</dbReference>
<comment type="caution">
    <text evidence="2">The sequence shown here is derived from an EMBL/GenBank/DDBJ whole genome shotgun (WGS) entry which is preliminary data.</text>
</comment>
<dbReference type="InterPro" id="IPR011042">
    <property type="entry name" value="6-blade_b-propeller_TolB-like"/>
</dbReference>
<gene>
    <name evidence="2" type="ORF">OXD698_LOCUS44426</name>
</gene>
<evidence type="ECO:0000313" key="2">
    <source>
        <dbReference type="EMBL" id="CAF4269425.1"/>
    </source>
</evidence>
<evidence type="ECO:0000313" key="3">
    <source>
        <dbReference type="Proteomes" id="UP000663844"/>
    </source>
</evidence>
<accession>A0A820FUN4</accession>
<dbReference type="AlphaFoldDB" id="A0A820FUN4"/>
<proteinExistence type="predicted"/>
<dbReference type="Pfam" id="PF01436">
    <property type="entry name" value="NHL"/>
    <property type="match status" value="1"/>
</dbReference>
<feature type="non-terminal residue" evidence="2">
    <location>
        <position position="1"/>
    </location>
</feature>